<dbReference type="EMBL" id="UYRT01093769">
    <property type="protein sequence ID" value="VDN39161.1"/>
    <property type="molecule type" value="Genomic_DNA"/>
</dbReference>
<organism evidence="3">
    <name type="scientific">Gongylonema pulchrum</name>
    <dbReference type="NCBI Taxonomy" id="637853"/>
    <lineage>
        <taxon>Eukaryota</taxon>
        <taxon>Metazoa</taxon>
        <taxon>Ecdysozoa</taxon>
        <taxon>Nematoda</taxon>
        <taxon>Chromadorea</taxon>
        <taxon>Rhabditida</taxon>
        <taxon>Spirurina</taxon>
        <taxon>Spiruromorpha</taxon>
        <taxon>Spiruroidea</taxon>
        <taxon>Gongylonematidae</taxon>
        <taxon>Gongylonema</taxon>
    </lineage>
</organism>
<reference evidence="1 2" key="2">
    <citation type="submission" date="2018-11" db="EMBL/GenBank/DDBJ databases">
        <authorList>
            <consortium name="Pathogen Informatics"/>
        </authorList>
    </citation>
    <scope>NUCLEOTIDE SEQUENCE [LARGE SCALE GENOMIC DNA]</scope>
</reference>
<dbReference type="Proteomes" id="UP000271098">
    <property type="component" value="Unassembled WGS sequence"/>
</dbReference>
<keyword evidence="2" id="KW-1185">Reference proteome</keyword>
<dbReference type="WBParaSite" id="GPUH_0002193201-mRNA-1">
    <property type="protein sequence ID" value="GPUH_0002193201-mRNA-1"/>
    <property type="gene ID" value="GPUH_0002193201"/>
</dbReference>
<evidence type="ECO:0000313" key="2">
    <source>
        <dbReference type="Proteomes" id="UP000271098"/>
    </source>
</evidence>
<proteinExistence type="predicted"/>
<protein>
    <submittedName>
        <fullName evidence="1 3">Uncharacterized protein</fullName>
    </submittedName>
</protein>
<accession>A0A183ELR4</accession>
<gene>
    <name evidence="1" type="ORF">GPUH_LOCUS21905</name>
</gene>
<dbReference type="AlphaFoldDB" id="A0A183ELR4"/>
<name>A0A183ELR4_9BILA</name>
<evidence type="ECO:0000313" key="1">
    <source>
        <dbReference type="EMBL" id="VDN39161.1"/>
    </source>
</evidence>
<evidence type="ECO:0000313" key="3">
    <source>
        <dbReference type="WBParaSite" id="GPUH_0002193201-mRNA-1"/>
    </source>
</evidence>
<reference evidence="3" key="1">
    <citation type="submission" date="2016-06" db="UniProtKB">
        <authorList>
            <consortium name="WormBaseParasite"/>
        </authorList>
    </citation>
    <scope>IDENTIFICATION</scope>
</reference>
<sequence>MEIFRRSSGDNEKGCCRRKTGLLGFGCGRRRGVLRRFREDLSGNPSNCHSLASQADPPTEEAGCGAPFGFSRRVEMKDGFDAFSTSKHCFLNFHLCFSVKYTVTDVLQ</sequence>